<accession>A0A1I5WZ63</accession>
<feature type="region of interest" description="Disordered" evidence="1">
    <location>
        <begin position="96"/>
        <end position="115"/>
    </location>
</feature>
<keyword evidence="3" id="KW-1185">Reference proteome</keyword>
<sequence>MTLARRGCRRIVVDGAEYRWKVRGRPTYCQGLGWSPLTFAVEAAESPGALLVVSLPCAHPSNWVSLPSGVVLPRTVSRAIHSALLNGWMPTRPGPTFTLTLSGEHPRRDRKGNAS</sequence>
<proteinExistence type="predicted"/>
<dbReference type="EMBL" id="FOVH01000025">
    <property type="protein sequence ID" value="SFQ24960.1"/>
    <property type="molecule type" value="Genomic_DNA"/>
</dbReference>
<dbReference type="Proteomes" id="UP000183413">
    <property type="component" value="Unassembled WGS sequence"/>
</dbReference>
<gene>
    <name evidence="2" type="ORF">SAMN04489713_12538</name>
</gene>
<evidence type="ECO:0000313" key="3">
    <source>
        <dbReference type="Proteomes" id="UP000183413"/>
    </source>
</evidence>
<reference evidence="2 3" key="1">
    <citation type="submission" date="2016-10" db="EMBL/GenBank/DDBJ databases">
        <authorList>
            <person name="de Groot N.N."/>
        </authorList>
    </citation>
    <scope>NUCLEOTIDE SEQUENCE [LARGE SCALE GENOMIC DNA]</scope>
    <source>
        <strain evidence="2 3">DSM 43067</strain>
    </source>
</reference>
<dbReference type="AlphaFoldDB" id="A0A1I5WZ63"/>
<evidence type="ECO:0000313" key="2">
    <source>
        <dbReference type="EMBL" id="SFQ24960.1"/>
    </source>
</evidence>
<organism evidence="2 3">
    <name type="scientific">Actinomadura madurae</name>
    <dbReference type="NCBI Taxonomy" id="1993"/>
    <lineage>
        <taxon>Bacteria</taxon>
        <taxon>Bacillati</taxon>
        <taxon>Actinomycetota</taxon>
        <taxon>Actinomycetes</taxon>
        <taxon>Streptosporangiales</taxon>
        <taxon>Thermomonosporaceae</taxon>
        <taxon>Actinomadura</taxon>
    </lineage>
</organism>
<protein>
    <submittedName>
        <fullName evidence="2">Uncharacterized protein</fullName>
    </submittedName>
</protein>
<evidence type="ECO:0000256" key="1">
    <source>
        <dbReference type="SAM" id="MobiDB-lite"/>
    </source>
</evidence>
<name>A0A1I5WZ63_9ACTN</name>
<dbReference type="InParanoid" id="A0A1I5WZ63"/>